<comment type="similarity">
    <text evidence="2 8">Belongs to the battenin family.</text>
</comment>
<feature type="transmembrane region" description="Helical" evidence="8">
    <location>
        <begin position="140"/>
        <end position="163"/>
    </location>
</feature>
<organism evidence="9 10">
    <name type="scientific">Stachybotrys elegans</name>
    <dbReference type="NCBI Taxonomy" id="80388"/>
    <lineage>
        <taxon>Eukaryota</taxon>
        <taxon>Fungi</taxon>
        <taxon>Dikarya</taxon>
        <taxon>Ascomycota</taxon>
        <taxon>Pezizomycotina</taxon>
        <taxon>Sordariomycetes</taxon>
        <taxon>Hypocreomycetidae</taxon>
        <taxon>Hypocreales</taxon>
        <taxon>Stachybotryaceae</taxon>
        <taxon>Stachybotrys</taxon>
    </lineage>
</organism>
<feature type="transmembrane region" description="Helical" evidence="8">
    <location>
        <begin position="325"/>
        <end position="344"/>
    </location>
</feature>
<dbReference type="Pfam" id="PF02487">
    <property type="entry name" value="CLN3"/>
    <property type="match status" value="1"/>
</dbReference>
<evidence type="ECO:0000256" key="4">
    <source>
        <dbReference type="ARBA" id="ARBA00022692"/>
    </source>
</evidence>
<comment type="caution">
    <text evidence="9">The sequence shown here is derived from an EMBL/GenBank/DDBJ whole genome shotgun (WGS) entry which is preliminary data.</text>
</comment>
<feature type="transmembrane region" description="Helical" evidence="8">
    <location>
        <begin position="175"/>
        <end position="193"/>
    </location>
</feature>
<feature type="transmembrane region" description="Helical" evidence="8">
    <location>
        <begin position="113"/>
        <end position="133"/>
    </location>
</feature>
<dbReference type="PRINTS" id="PR01315">
    <property type="entry name" value="BATTENIN"/>
</dbReference>
<keyword evidence="8" id="KW-0926">Vacuole</keyword>
<dbReference type="GO" id="GO:0006865">
    <property type="term" value="P:amino acid transport"/>
    <property type="evidence" value="ECO:0007669"/>
    <property type="project" value="UniProtKB-KW"/>
</dbReference>
<keyword evidence="4 8" id="KW-0812">Transmembrane</keyword>
<feature type="transmembrane region" description="Helical" evidence="8">
    <location>
        <begin position="350"/>
        <end position="370"/>
    </location>
</feature>
<keyword evidence="5" id="KW-0029">Amino-acid transport</keyword>
<reference evidence="9" key="1">
    <citation type="journal article" date="2021" name="Nat. Commun.">
        <title>Genetic determinants of endophytism in the Arabidopsis root mycobiome.</title>
        <authorList>
            <person name="Mesny F."/>
            <person name="Miyauchi S."/>
            <person name="Thiergart T."/>
            <person name="Pickel B."/>
            <person name="Atanasova L."/>
            <person name="Karlsson M."/>
            <person name="Huettel B."/>
            <person name="Barry K.W."/>
            <person name="Haridas S."/>
            <person name="Chen C."/>
            <person name="Bauer D."/>
            <person name="Andreopoulos W."/>
            <person name="Pangilinan J."/>
            <person name="LaButti K."/>
            <person name="Riley R."/>
            <person name="Lipzen A."/>
            <person name="Clum A."/>
            <person name="Drula E."/>
            <person name="Henrissat B."/>
            <person name="Kohler A."/>
            <person name="Grigoriev I.V."/>
            <person name="Martin F.M."/>
            <person name="Hacquard S."/>
        </authorList>
    </citation>
    <scope>NUCLEOTIDE SEQUENCE</scope>
    <source>
        <strain evidence="9">MPI-CAGE-CH-0235</strain>
    </source>
</reference>
<evidence type="ECO:0000313" key="9">
    <source>
        <dbReference type="EMBL" id="KAH7306026.1"/>
    </source>
</evidence>
<evidence type="ECO:0000256" key="6">
    <source>
        <dbReference type="ARBA" id="ARBA00022989"/>
    </source>
</evidence>
<protein>
    <recommendedName>
        <fullName evidence="8">Protein BTN</fullName>
    </recommendedName>
</protein>
<dbReference type="PIRSF" id="PIRSF015974">
    <property type="entry name" value="CLN3_BTN1"/>
    <property type="match status" value="1"/>
</dbReference>
<dbReference type="Proteomes" id="UP000813444">
    <property type="component" value="Unassembled WGS sequence"/>
</dbReference>
<gene>
    <name evidence="9" type="ORF">B0I35DRAFT_361391</name>
</gene>
<keyword evidence="10" id="KW-1185">Reference proteome</keyword>
<dbReference type="EMBL" id="JAGPNK010000017">
    <property type="protein sequence ID" value="KAH7306026.1"/>
    <property type="molecule type" value="Genomic_DNA"/>
</dbReference>
<feature type="transmembrane region" description="Helical" evidence="8">
    <location>
        <begin position="87"/>
        <end position="107"/>
    </location>
</feature>
<dbReference type="GO" id="GO:0005774">
    <property type="term" value="C:vacuolar membrane"/>
    <property type="evidence" value="ECO:0007669"/>
    <property type="project" value="UniProtKB-SubCell"/>
</dbReference>
<evidence type="ECO:0000256" key="2">
    <source>
        <dbReference type="ARBA" id="ARBA00007467"/>
    </source>
</evidence>
<evidence type="ECO:0000313" key="10">
    <source>
        <dbReference type="Proteomes" id="UP000813444"/>
    </source>
</evidence>
<dbReference type="PANTHER" id="PTHR10981">
    <property type="entry name" value="BATTENIN"/>
    <property type="match status" value="1"/>
</dbReference>
<keyword evidence="3" id="KW-0813">Transport</keyword>
<dbReference type="AlphaFoldDB" id="A0A8K0SC12"/>
<comment type="subcellular location">
    <subcellularLocation>
        <location evidence="1">Endomembrane system</location>
        <topology evidence="1">Multi-pass membrane protein</topology>
    </subcellularLocation>
    <subcellularLocation>
        <location evidence="8">Vacuole membrane</location>
        <topology evidence="8">Multi-pass membrane protein</topology>
    </subcellularLocation>
</comment>
<dbReference type="InterPro" id="IPR018460">
    <property type="entry name" value="Battenin_disease_Cln3_subgr"/>
</dbReference>
<dbReference type="InterPro" id="IPR036259">
    <property type="entry name" value="MFS_trans_sf"/>
</dbReference>
<dbReference type="GO" id="GO:0012505">
    <property type="term" value="C:endomembrane system"/>
    <property type="evidence" value="ECO:0007669"/>
    <property type="project" value="UniProtKB-SubCell"/>
</dbReference>
<accession>A0A8K0SC12</accession>
<dbReference type="OrthoDB" id="5965864at2759"/>
<feature type="transmembrane region" description="Helical" evidence="8">
    <location>
        <begin position="382"/>
        <end position="406"/>
    </location>
</feature>
<feature type="transmembrane region" description="Helical" evidence="8">
    <location>
        <begin position="27"/>
        <end position="48"/>
    </location>
</feature>
<evidence type="ECO:0000256" key="3">
    <source>
        <dbReference type="ARBA" id="ARBA00022448"/>
    </source>
</evidence>
<feature type="transmembrane region" description="Helical" evidence="8">
    <location>
        <begin position="60"/>
        <end position="80"/>
    </location>
</feature>
<keyword evidence="6 8" id="KW-1133">Transmembrane helix</keyword>
<evidence type="ECO:0000256" key="8">
    <source>
        <dbReference type="RuleBase" id="RU361113"/>
    </source>
</evidence>
<dbReference type="SUPFAM" id="SSF103473">
    <property type="entry name" value="MFS general substrate transporter"/>
    <property type="match status" value="1"/>
</dbReference>
<keyword evidence="7 8" id="KW-0472">Membrane</keyword>
<proteinExistence type="inferred from homology"/>
<feature type="transmembrane region" description="Helical" evidence="8">
    <location>
        <begin position="295"/>
        <end position="313"/>
    </location>
</feature>
<dbReference type="PANTHER" id="PTHR10981:SF0">
    <property type="entry name" value="BATTENIN"/>
    <property type="match status" value="1"/>
</dbReference>
<dbReference type="Gene3D" id="1.20.1250.20">
    <property type="entry name" value="MFS general substrate transporter like domains"/>
    <property type="match status" value="1"/>
</dbReference>
<evidence type="ECO:0000256" key="7">
    <source>
        <dbReference type="ARBA" id="ARBA00023136"/>
    </source>
</evidence>
<evidence type="ECO:0000256" key="1">
    <source>
        <dbReference type="ARBA" id="ARBA00004127"/>
    </source>
</evidence>
<dbReference type="CDD" id="cd06174">
    <property type="entry name" value="MFS"/>
    <property type="match status" value="1"/>
</dbReference>
<dbReference type="GO" id="GO:0051453">
    <property type="term" value="P:regulation of intracellular pH"/>
    <property type="evidence" value="ECO:0007669"/>
    <property type="project" value="TreeGrafter"/>
</dbReference>
<name>A0A8K0SC12_9HYPO</name>
<sequence>MPGAPSSSWSQTAARLRTMAQHTDARVALAFWLLGLVNNVIYVIVLSAAQDLVGSAPKGLVLLADVMPSLLLKTLAPYAVQRIPYAARVLLCVALSAAGMVLVAAAGSLSVKVLGVALASVSSGGGELSFLGLTHYYGHVALAGWGSGTGAAGLIGAGLYVVLRDWWGFSVRASLLFSACLPVMMLVSFFGVLPRKALRRGDVQPPSYERVPGRESEDVPPHAASALLEPVPSVSEAARARSIGENMRRTRQLVVPYMVPLFLVYLAEYTINQGVAPTLLFPLEQSPFAEYREFYPFYGFLYQLGVFISRSSIAVFRVHDLYSPALLQVGNLAFLTAHATLFFLPSVYVVFAVVFWEGLLGGATYVNCFAEMMEQVPAEEREFSLGAVSVADSAGICLAGVVGILLEPALCGYQVAQGRNWCRQAGQGAG</sequence>
<dbReference type="InterPro" id="IPR003492">
    <property type="entry name" value="Battenin_disease_Cln3"/>
</dbReference>
<feature type="transmembrane region" description="Helical" evidence="8">
    <location>
        <begin position="254"/>
        <end position="275"/>
    </location>
</feature>
<evidence type="ECO:0000256" key="5">
    <source>
        <dbReference type="ARBA" id="ARBA00022970"/>
    </source>
</evidence>